<dbReference type="SUPFAM" id="SSF52540">
    <property type="entry name" value="P-loop containing nucleoside triphosphate hydrolases"/>
    <property type="match status" value="1"/>
</dbReference>
<evidence type="ECO:0000313" key="3">
    <source>
        <dbReference type="Proteomes" id="UP000184386"/>
    </source>
</evidence>
<dbReference type="STRING" id="1121322.SAMN02745136_00215"/>
<dbReference type="CDD" id="cd00009">
    <property type="entry name" value="AAA"/>
    <property type="match status" value="1"/>
</dbReference>
<dbReference type="PANTHER" id="PTHR33295:SF7">
    <property type="entry name" value="ATPASE"/>
    <property type="match status" value="1"/>
</dbReference>
<evidence type="ECO:0000313" key="2">
    <source>
        <dbReference type="EMBL" id="SHJ50520.1"/>
    </source>
</evidence>
<dbReference type="Proteomes" id="UP000184386">
    <property type="component" value="Unassembled WGS sequence"/>
</dbReference>
<dbReference type="AlphaFoldDB" id="A0A1M6JV58"/>
<organism evidence="2 3">
    <name type="scientific">Anaerocolumna jejuensis DSM 15929</name>
    <dbReference type="NCBI Taxonomy" id="1121322"/>
    <lineage>
        <taxon>Bacteria</taxon>
        <taxon>Bacillati</taxon>
        <taxon>Bacillota</taxon>
        <taxon>Clostridia</taxon>
        <taxon>Lachnospirales</taxon>
        <taxon>Lachnospiraceae</taxon>
        <taxon>Anaerocolumna</taxon>
    </lineage>
</organism>
<protein>
    <recommendedName>
        <fullName evidence="1">AAA domain-containing protein</fullName>
    </recommendedName>
</protein>
<name>A0A1M6JV58_9FIRM</name>
<keyword evidence="3" id="KW-1185">Reference proteome</keyword>
<gene>
    <name evidence="2" type="ORF">SAMN02745136_00215</name>
</gene>
<accession>A0A1M6JV58</accession>
<sequence length="457" mass="51487">MKRKLIEQLENWCDSLQKKPLILSGAKGTGKTYLALAFANTFYDSYVYWNFENDPVNMEDFLQAGKADLAAFFTCILTNGKSEVPLDNNVTAGSQVFVLDEITCLQGFETLIGLLKEQFPAADILAISSSEPVFSETEAKAYHLLRLYPMDFEEFLIATGNEWYIEVIKEQYRSGNSIPEIVHKELLELLEDYLYVGGLPLAVNEYVTNGCRENIPELHKNILFSYLFDAGMKKGDSCALKVKQILYSLPEQLSKRNKKFQYALLRKGATEALYLEGHSYIRKTSIGIYNRKITDKEIEGRRKDTADGQKNPGTKIYLFDVGLYHSLSRLAGTRNEKEFREGLLEAYTAQALNTAGIDFGYWESDSMSHSLFLLKSRQGFKLHLPDTNSAVSHFDQSILPLEVRETGGNRSKGLSSFHEKHPAIQGAVKITSGNKAVNKSKGDNLYLPLYSIFCLGL</sequence>
<dbReference type="OrthoDB" id="9801806at2"/>
<dbReference type="Gene3D" id="3.40.50.300">
    <property type="entry name" value="P-loop containing nucleotide triphosphate hydrolases"/>
    <property type="match status" value="1"/>
</dbReference>
<dbReference type="EMBL" id="FRAC01000006">
    <property type="protein sequence ID" value="SHJ50520.1"/>
    <property type="molecule type" value="Genomic_DNA"/>
</dbReference>
<proteinExistence type="predicted"/>
<evidence type="ECO:0000259" key="1">
    <source>
        <dbReference type="Pfam" id="PF13173"/>
    </source>
</evidence>
<dbReference type="RefSeq" id="WP_073272034.1">
    <property type="nucleotide sequence ID" value="NZ_FRAC01000006.1"/>
</dbReference>
<feature type="domain" description="AAA" evidence="1">
    <location>
        <begin position="18"/>
        <end position="156"/>
    </location>
</feature>
<dbReference type="InterPro" id="IPR041682">
    <property type="entry name" value="AAA_14"/>
</dbReference>
<dbReference type="InterPro" id="IPR027417">
    <property type="entry name" value="P-loop_NTPase"/>
</dbReference>
<dbReference type="Pfam" id="PF13173">
    <property type="entry name" value="AAA_14"/>
    <property type="match status" value="1"/>
</dbReference>
<reference evidence="2 3" key="1">
    <citation type="submission" date="2016-11" db="EMBL/GenBank/DDBJ databases">
        <authorList>
            <person name="Jaros S."/>
            <person name="Januszkiewicz K."/>
            <person name="Wedrychowicz H."/>
        </authorList>
    </citation>
    <scope>NUCLEOTIDE SEQUENCE [LARGE SCALE GENOMIC DNA]</scope>
    <source>
        <strain evidence="2 3">DSM 15929</strain>
    </source>
</reference>
<dbReference type="PANTHER" id="PTHR33295">
    <property type="entry name" value="ATPASE"/>
    <property type="match status" value="1"/>
</dbReference>